<proteinExistence type="predicted"/>
<dbReference type="InParanoid" id="E9GGY8"/>
<keyword evidence="6" id="KW-1185">Reference proteome</keyword>
<evidence type="ECO:0000259" key="4">
    <source>
        <dbReference type="SMART" id="SM00360"/>
    </source>
</evidence>
<dbReference type="InterPro" id="IPR000504">
    <property type="entry name" value="RRM_dom"/>
</dbReference>
<feature type="compositionally biased region" description="Low complexity" evidence="3">
    <location>
        <begin position="303"/>
        <end position="313"/>
    </location>
</feature>
<keyword evidence="1" id="KW-0694">RNA-binding</keyword>
<evidence type="ECO:0000313" key="5">
    <source>
        <dbReference type="EMBL" id="EFX81281.1"/>
    </source>
</evidence>
<dbReference type="InterPro" id="IPR035979">
    <property type="entry name" value="RBD_domain_sf"/>
</dbReference>
<organism evidence="5 6">
    <name type="scientific">Daphnia pulex</name>
    <name type="common">Water flea</name>
    <dbReference type="NCBI Taxonomy" id="6669"/>
    <lineage>
        <taxon>Eukaryota</taxon>
        <taxon>Metazoa</taxon>
        <taxon>Ecdysozoa</taxon>
        <taxon>Arthropoda</taxon>
        <taxon>Crustacea</taxon>
        <taxon>Branchiopoda</taxon>
        <taxon>Diplostraca</taxon>
        <taxon>Cladocera</taxon>
        <taxon>Anomopoda</taxon>
        <taxon>Daphniidae</taxon>
        <taxon>Daphnia</taxon>
    </lineage>
</organism>
<feature type="coiled-coil region" evidence="2">
    <location>
        <begin position="24"/>
        <end position="51"/>
    </location>
</feature>
<accession>E9GGY8</accession>
<protein>
    <recommendedName>
        <fullName evidence="4">RRM domain-containing protein</fullName>
    </recommendedName>
</protein>
<dbReference type="SUPFAM" id="SSF54928">
    <property type="entry name" value="RNA-binding domain, RBD"/>
    <property type="match status" value="2"/>
</dbReference>
<dbReference type="KEGG" id="dpx:DAPPUDRAFT_102629"/>
<dbReference type="Proteomes" id="UP000000305">
    <property type="component" value="Unassembled WGS sequence"/>
</dbReference>
<dbReference type="GO" id="GO:0003723">
    <property type="term" value="F:RNA binding"/>
    <property type="evidence" value="ECO:0007669"/>
    <property type="project" value="UniProtKB-KW"/>
</dbReference>
<dbReference type="HOGENOM" id="CLU_1012860_0_0_1"/>
<sequence length="313" mass="34997">MARLVLVLVGLDNYGDLEVIKKFIAAFEKHLRLKNLQKKEVEDELRQVKEVVEWDPTVRLFVKRIGMSVPLEAIKEKFGVFGRVMEVDENMNAGLSRSVTITFFARDAVVAALNHPEPVVLNRVALKISAWRPDDEPDPPGAGGAVEYWLPELIANSGQLVPEYWLPELVANSGQLAPEYCLPELNWGSKKKSKNFQKKEVGEELKEVKEVAKRDPSLRLFVQRIGLNVPLEAIKEKFSQFGKVLDVEENLNEGFSRSVCVTYFTRDAVLNALNSTDPISLNRVSLKVAPWRPDGDPEPPGPDGATAGPSSRR</sequence>
<feature type="domain" description="RRM" evidence="4">
    <location>
        <begin position="219"/>
        <end position="289"/>
    </location>
</feature>
<reference evidence="5 6" key="1">
    <citation type="journal article" date="2011" name="Science">
        <title>The ecoresponsive genome of Daphnia pulex.</title>
        <authorList>
            <person name="Colbourne J.K."/>
            <person name="Pfrender M.E."/>
            <person name="Gilbert D."/>
            <person name="Thomas W.K."/>
            <person name="Tucker A."/>
            <person name="Oakley T.H."/>
            <person name="Tokishita S."/>
            <person name="Aerts A."/>
            <person name="Arnold G.J."/>
            <person name="Basu M.K."/>
            <person name="Bauer D.J."/>
            <person name="Caceres C.E."/>
            <person name="Carmel L."/>
            <person name="Casola C."/>
            <person name="Choi J.H."/>
            <person name="Detter J.C."/>
            <person name="Dong Q."/>
            <person name="Dusheyko S."/>
            <person name="Eads B.D."/>
            <person name="Frohlich T."/>
            <person name="Geiler-Samerotte K.A."/>
            <person name="Gerlach D."/>
            <person name="Hatcher P."/>
            <person name="Jogdeo S."/>
            <person name="Krijgsveld J."/>
            <person name="Kriventseva E.V."/>
            <person name="Kultz D."/>
            <person name="Laforsch C."/>
            <person name="Lindquist E."/>
            <person name="Lopez J."/>
            <person name="Manak J.R."/>
            <person name="Muller J."/>
            <person name="Pangilinan J."/>
            <person name="Patwardhan R.P."/>
            <person name="Pitluck S."/>
            <person name="Pritham E.J."/>
            <person name="Rechtsteiner A."/>
            <person name="Rho M."/>
            <person name="Rogozin I.B."/>
            <person name="Sakarya O."/>
            <person name="Salamov A."/>
            <person name="Schaack S."/>
            <person name="Shapiro H."/>
            <person name="Shiga Y."/>
            <person name="Skalitzky C."/>
            <person name="Smith Z."/>
            <person name="Souvorov A."/>
            <person name="Sung W."/>
            <person name="Tang Z."/>
            <person name="Tsuchiya D."/>
            <person name="Tu H."/>
            <person name="Vos H."/>
            <person name="Wang M."/>
            <person name="Wolf Y.I."/>
            <person name="Yamagata H."/>
            <person name="Yamada T."/>
            <person name="Ye Y."/>
            <person name="Shaw J.R."/>
            <person name="Andrews J."/>
            <person name="Crease T.J."/>
            <person name="Tang H."/>
            <person name="Lucas S.M."/>
            <person name="Robertson H.M."/>
            <person name="Bork P."/>
            <person name="Koonin E.V."/>
            <person name="Zdobnov E.M."/>
            <person name="Grigoriev I.V."/>
            <person name="Lynch M."/>
            <person name="Boore J.L."/>
        </authorList>
    </citation>
    <scope>NUCLEOTIDE SEQUENCE [LARGE SCALE GENOMIC DNA]</scope>
</reference>
<gene>
    <name evidence="5" type="ORF">DAPPUDRAFT_102629</name>
</gene>
<keyword evidence="2" id="KW-0175">Coiled coil</keyword>
<evidence type="ECO:0000313" key="6">
    <source>
        <dbReference type="Proteomes" id="UP000000305"/>
    </source>
</evidence>
<evidence type="ECO:0000256" key="2">
    <source>
        <dbReference type="SAM" id="Coils"/>
    </source>
</evidence>
<dbReference type="EMBL" id="GL732544">
    <property type="protein sequence ID" value="EFX81281.1"/>
    <property type="molecule type" value="Genomic_DNA"/>
</dbReference>
<dbReference type="PhylomeDB" id="E9GGY8"/>
<dbReference type="CDD" id="cd00590">
    <property type="entry name" value="RRM_SF"/>
    <property type="match status" value="1"/>
</dbReference>
<feature type="region of interest" description="Disordered" evidence="3">
    <location>
        <begin position="289"/>
        <end position="313"/>
    </location>
</feature>
<evidence type="ECO:0000256" key="1">
    <source>
        <dbReference type="ARBA" id="ARBA00022884"/>
    </source>
</evidence>
<feature type="domain" description="RRM" evidence="4">
    <location>
        <begin position="59"/>
        <end position="129"/>
    </location>
</feature>
<name>E9GGY8_DAPPU</name>
<dbReference type="AlphaFoldDB" id="E9GGY8"/>
<dbReference type="Gene3D" id="3.30.70.330">
    <property type="match status" value="1"/>
</dbReference>
<dbReference type="SMART" id="SM00360">
    <property type="entry name" value="RRM"/>
    <property type="match status" value="2"/>
</dbReference>
<dbReference type="InterPro" id="IPR012677">
    <property type="entry name" value="Nucleotide-bd_a/b_plait_sf"/>
</dbReference>
<evidence type="ECO:0000256" key="3">
    <source>
        <dbReference type="SAM" id="MobiDB-lite"/>
    </source>
</evidence>